<reference evidence="1 2" key="2">
    <citation type="journal article" date="2017" name="Sci. Rep.">
        <title>A mobile pathogenicity chromosome in Fusarium oxysporum for infection of multiple cucurbit species.</title>
        <authorList>
            <person name="van Dam P."/>
            <person name="Fokkens L."/>
            <person name="Ayukawa Y."/>
            <person name="van der Gragt M."/>
            <person name="Ter Horst A."/>
            <person name="Brankovics B."/>
            <person name="Houterman P.M."/>
            <person name="Arie T."/>
            <person name="Rep M."/>
        </authorList>
    </citation>
    <scope>NUCLEOTIDE SEQUENCE [LARGE SCALE GENOMIC DNA]</scope>
    <source>
        <strain evidence="1 2">Forc016</strain>
    </source>
</reference>
<organism evidence="1 2">
    <name type="scientific">Fusarium oxysporum f. sp. radicis-cucumerinum</name>
    <dbReference type="NCBI Taxonomy" id="327505"/>
    <lineage>
        <taxon>Eukaryota</taxon>
        <taxon>Fungi</taxon>
        <taxon>Dikarya</taxon>
        <taxon>Ascomycota</taxon>
        <taxon>Pezizomycotina</taxon>
        <taxon>Sordariomycetes</taxon>
        <taxon>Hypocreomycetidae</taxon>
        <taxon>Hypocreales</taxon>
        <taxon>Nectriaceae</taxon>
        <taxon>Fusarium</taxon>
        <taxon>Fusarium oxysporum species complex</taxon>
    </lineage>
</organism>
<gene>
    <name evidence="1" type="ORF">AU210_008483</name>
</gene>
<dbReference type="AlphaFoldDB" id="A0A2H3GZG8"/>
<comment type="caution">
    <text evidence="1">The sequence shown here is derived from an EMBL/GenBank/DDBJ whole genome shotgun (WGS) entry which is preliminary data.</text>
</comment>
<accession>A0A2H3GZG8</accession>
<protein>
    <submittedName>
        <fullName evidence="1">Uncharacterized protein</fullName>
    </submittedName>
</protein>
<evidence type="ECO:0000313" key="2">
    <source>
        <dbReference type="Proteomes" id="UP000219602"/>
    </source>
</evidence>
<dbReference type="EMBL" id="MABQ02000005">
    <property type="protein sequence ID" value="PCD35927.1"/>
    <property type="molecule type" value="Genomic_DNA"/>
</dbReference>
<dbReference type="InterPro" id="IPR012337">
    <property type="entry name" value="RNaseH-like_sf"/>
</dbReference>
<dbReference type="SUPFAM" id="SSF53098">
    <property type="entry name" value="Ribonuclease H-like"/>
    <property type="match status" value="1"/>
</dbReference>
<evidence type="ECO:0000313" key="1">
    <source>
        <dbReference type="EMBL" id="PCD35927.1"/>
    </source>
</evidence>
<name>A0A2H3GZG8_FUSOX</name>
<dbReference type="Proteomes" id="UP000219602">
    <property type="component" value="Chromosome 7"/>
</dbReference>
<reference evidence="1 2" key="1">
    <citation type="journal article" date="2016" name="Environ. Microbiol.">
        <title>Effector profiles distinguish formae speciales of Fusarium oxysporum.</title>
        <authorList>
            <person name="van Dam P."/>
            <person name="Fokkens L."/>
            <person name="Schmidt S.M."/>
            <person name="Linmans J.H."/>
            <person name="Kistler H.C."/>
            <person name="Ma L.J."/>
            <person name="Rep M."/>
        </authorList>
    </citation>
    <scope>NUCLEOTIDE SEQUENCE [LARGE SCALE GENOMIC DNA]</scope>
    <source>
        <strain evidence="1 2">Forc016</strain>
    </source>
</reference>
<sequence>MHEDCSHPWLYRVLYCSVHILSHTVSGSTKACKPEHQGFVSQQLQTPGNWKIDKSSNFEPFLNRQKLSAKSRFFALDIEGYISRKLPVVEQAAAVSINSINGEDGKILFNVNIKGPSVDQGSKQYPTAANQDFATNLLKFVTHDYWQYNKETLSGERVDLMRAVAIIQDSGITCQDYVVVWHKNYADVRALRHLFSRTGIQDILPPDDHVIRLNYLFRHNLNIPKGMMCSLELLFSIVFPLHPLRFTHHDALIDSRKTVLMALFAEKLCKGEYTTTIRGLGL</sequence>
<proteinExistence type="predicted"/>